<comment type="subcellular location">
    <subcellularLocation>
        <location evidence="1">Nucleus</location>
    </subcellularLocation>
</comment>
<evidence type="ECO:0000256" key="1">
    <source>
        <dbReference type="ARBA" id="ARBA00004123"/>
    </source>
</evidence>
<dbReference type="CDD" id="cd00067">
    <property type="entry name" value="GAL4"/>
    <property type="match status" value="1"/>
</dbReference>
<evidence type="ECO:0000256" key="2">
    <source>
        <dbReference type="ARBA" id="ARBA00022723"/>
    </source>
</evidence>
<dbReference type="InterPro" id="IPR050815">
    <property type="entry name" value="TF_fung"/>
</dbReference>
<dbReference type="STRING" id="1093900.A0A507B1D3"/>
<dbReference type="GO" id="GO:0003677">
    <property type="term" value="F:DNA binding"/>
    <property type="evidence" value="ECO:0007669"/>
    <property type="project" value="InterPro"/>
</dbReference>
<organism evidence="7 8">
    <name type="scientific">Thyridium curvatum</name>
    <dbReference type="NCBI Taxonomy" id="1093900"/>
    <lineage>
        <taxon>Eukaryota</taxon>
        <taxon>Fungi</taxon>
        <taxon>Dikarya</taxon>
        <taxon>Ascomycota</taxon>
        <taxon>Pezizomycotina</taxon>
        <taxon>Sordariomycetes</taxon>
        <taxon>Sordariomycetidae</taxon>
        <taxon>Thyridiales</taxon>
        <taxon>Thyridiaceae</taxon>
        <taxon>Thyridium</taxon>
    </lineage>
</organism>
<evidence type="ECO:0000259" key="6">
    <source>
        <dbReference type="PROSITE" id="PS50048"/>
    </source>
</evidence>
<dbReference type="Pfam" id="PF04082">
    <property type="entry name" value="Fungal_trans"/>
    <property type="match status" value="1"/>
</dbReference>
<keyword evidence="5" id="KW-0539">Nucleus</keyword>
<dbReference type="PROSITE" id="PS00463">
    <property type="entry name" value="ZN2_CY6_FUNGAL_1"/>
    <property type="match status" value="1"/>
</dbReference>
<evidence type="ECO:0000313" key="8">
    <source>
        <dbReference type="Proteomes" id="UP000319257"/>
    </source>
</evidence>
<dbReference type="InParanoid" id="A0A507B1D3"/>
<dbReference type="AlphaFoldDB" id="A0A507B1D3"/>
<dbReference type="SUPFAM" id="SSF57701">
    <property type="entry name" value="Zn2/Cys6 DNA-binding domain"/>
    <property type="match status" value="1"/>
</dbReference>
<evidence type="ECO:0000313" key="7">
    <source>
        <dbReference type="EMBL" id="TPX16082.1"/>
    </source>
</evidence>
<dbReference type="InterPro" id="IPR036864">
    <property type="entry name" value="Zn2-C6_fun-type_DNA-bd_sf"/>
</dbReference>
<accession>A0A507B1D3</accession>
<sequence length="539" mass="61174">MRPSIACANCRAKKVKCVVDREGVSCHYCSVRKTSCSYVRKSAWEIAPGTPSAAPDRGFIVRPGFDSGSSHPSPNYRLTDDEGKIDIGLGRPQDVLRERELAQSLLLLYFDHFADVHFMFDEELFLRQFLLGEAPEVLLYSIMALSIRFSHAPFQDESAPCNRGELFFDHARQLLEPNFDSPSITNAQALVLLSTYKITYGGSRQAYVLLSLAVTMMQVLRLDEQQEPDTVSTELNRRLVCTVLLMDQLLSLPLRLPTLLPDDFPIPSTMGEDEFWALKHRTQAQAPLESNHGRIYNLLVQLSRIIHEIGLVYRNGGSITELERSKTELDVVFSTLNSYYRYDTANLIANKDRGTLRRFAFLHLLYHHAGQLVTFCSLRGLEKSVCEPFCHPEWEGHCYEHAQSITGIIQYTFEQAGFDLHNLQMGQILTVATIVHAHARMKASSRHDIERLGIEIATLQNCVDRLKVRTRMYNWVIEHLEGFWEAFNQNHECPGEIFDQNSRLVSEVLCIGSQWGTMSLRAAGTKSQALVLNVIGFSR</sequence>
<name>A0A507B1D3_9PEZI</name>
<dbReference type="OrthoDB" id="2740448at2759"/>
<dbReference type="Gene3D" id="4.10.240.10">
    <property type="entry name" value="Zn(2)-C6 fungal-type DNA-binding domain"/>
    <property type="match status" value="1"/>
</dbReference>
<comment type="caution">
    <text evidence="7">The sequence shown here is derived from an EMBL/GenBank/DDBJ whole genome shotgun (WGS) entry which is preliminary data.</text>
</comment>
<evidence type="ECO:0000256" key="3">
    <source>
        <dbReference type="ARBA" id="ARBA00023015"/>
    </source>
</evidence>
<dbReference type="GO" id="GO:0006351">
    <property type="term" value="P:DNA-templated transcription"/>
    <property type="evidence" value="ECO:0007669"/>
    <property type="project" value="InterPro"/>
</dbReference>
<proteinExistence type="predicted"/>
<gene>
    <name evidence="7" type="ORF">E0L32_004077</name>
</gene>
<dbReference type="PANTHER" id="PTHR47338:SF16">
    <property type="entry name" value="TRANSCRIPTION FACTOR, PUTATIVE (AFU_ORTHOLOGUE AFUA_2G09360)-RELATED"/>
    <property type="match status" value="1"/>
</dbReference>
<dbReference type="RefSeq" id="XP_030997793.1">
    <property type="nucleotide sequence ID" value="XM_031138447.1"/>
</dbReference>
<keyword evidence="4" id="KW-0804">Transcription</keyword>
<reference evidence="7 8" key="1">
    <citation type="submission" date="2019-06" db="EMBL/GenBank/DDBJ databases">
        <title>Draft genome sequence of the filamentous fungus Phialemoniopsis curvata isolated from diesel fuel.</title>
        <authorList>
            <person name="Varaljay V.A."/>
            <person name="Lyon W.J."/>
            <person name="Crouch A.L."/>
            <person name="Drake C.E."/>
            <person name="Hollomon J.M."/>
            <person name="Nadeau L.J."/>
            <person name="Nunn H.S."/>
            <person name="Stevenson B.S."/>
            <person name="Bojanowski C.L."/>
            <person name="Crookes-Goodson W.J."/>
        </authorList>
    </citation>
    <scope>NUCLEOTIDE SEQUENCE [LARGE SCALE GENOMIC DNA]</scope>
    <source>
        <strain evidence="7 8">D216</strain>
    </source>
</reference>
<dbReference type="EMBL" id="SKBQ01000019">
    <property type="protein sequence ID" value="TPX16082.1"/>
    <property type="molecule type" value="Genomic_DNA"/>
</dbReference>
<evidence type="ECO:0000256" key="4">
    <source>
        <dbReference type="ARBA" id="ARBA00023163"/>
    </source>
</evidence>
<dbReference type="GeneID" id="41971524"/>
<evidence type="ECO:0000256" key="5">
    <source>
        <dbReference type="ARBA" id="ARBA00023242"/>
    </source>
</evidence>
<dbReference type="CDD" id="cd12148">
    <property type="entry name" value="fungal_TF_MHR"/>
    <property type="match status" value="1"/>
</dbReference>
<dbReference type="SMART" id="SM00906">
    <property type="entry name" value="Fungal_trans"/>
    <property type="match status" value="1"/>
</dbReference>
<keyword evidence="3" id="KW-0805">Transcription regulation</keyword>
<dbReference type="GO" id="GO:0000981">
    <property type="term" value="F:DNA-binding transcription factor activity, RNA polymerase II-specific"/>
    <property type="evidence" value="ECO:0007669"/>
    <property type="project" value="InterPro"/>
</dbReference>
<keyword evidence="8" id="KW-1185">Reference proteome</keyword>
<dbReference type="GO" id="GO:0005634">
    <property type="term" value="C:nucleus"/>
    <property type="evidence" value="ECO:0007669"/>
    <property type="project" value="UniProtKB-SubCell"/>
</dbReference>
<keyword evidence="2" id="KW-0479">Metal-binding</keyword>
<dbReference type="PROSITE" id="PS50048">
    <property type="entry name" value="ZN2_CY6_FUNGAL_2"/>
    <property type="match status" value="1"/>
</dbReference>
<feature type="domain" description="Zn(2)-C6 fungal-type" evidence="6">
    <location>
        <begin position="6"/>
        <end position="38"/>
    </location>
</feature>
<dbReference type="Proteomes" id="UP000319257">
    <property type="component" value="Unassembled WGS sequence"/>
</dbReference>
<dbReference type="InterPro" id="IPR007219">
    <property type="entry name" value="XnlR_reg_dom"/>
</dbReference>
<dbReference type="InterPro" id="IPR001138">
    <property type="entry name" value="Zn2Cys6_DnaBD"/>
</dbReference>
<dbReference type="PANTHER" id="PTHR47338">
    <property type="entry name" value="ZN(II)2CYS6 TRANSCRIPTION FACTOR (EUROFUNG)-RELATED"/>
    <property type="match status" value="1"/>
</dbReference>
<protein>
    <recommendedName>
        <fullName evidence="6">Zn(2)-C6 fungal-type domain-containing protein</fullName>
    </recommendedName>
</protein>
<dbReference type="GO" id="GO:0008270">
    <property type="term" value="F:zinc ion binding"/>
    <property type="evidence" value="ECO:0007669"/>
    <property type="project" value="InterPro"/>
</dbReference>